<proteinExistence type="predicted"/>
<keyword evidence="4" id="KW-1185">Reference proteome</keyword>
<keyword evidence="2" id="KW-0472">Membrane</keyword>
<evidence type="ECO:0000313" key="4">
    <source>
        <dbReference type="Proteomes" id="UP000703269"/>
    </source>
</evidence>
<accession>A0A9P3GL17</accession>
<gene>
    <name evidence="3" type="ORF">PsYK624_130860</name>
</gene>
<feature type="compositionally biased region" description="Polar residues" evidence="1">
    <location>
        <begin position="394"/>
        <end position="405"/>
    </location>
</feature>
<evidence type="ECO:0000256" key="2">
    <source>
        <dbReference type="SAM" id="Phobius"/>
    </source>
</evidence>
<protein>
    <submittedName>
        <fullName evidence="3">Uncharacterized protein</fullName>
    </submittedName>
</protein>
<keyword evidence="2" id="KW-1133">Transmembrane helix</keyword>
<feature type="region of interest" description="Disordered" evidence="1">
    <location>
        <begin position="394"/>
        <end position="415"/>
    </location>
</feature>
<name>A0A9P3GL17_9APHY</name>
<dbReference type="OrthoDB" id="2657661at2759"/>
<dbReference type="Proteomes" id="UP000703269">
    <property type="component" value="Unassembled WGS sequence"/>
</dbReference>
<evidence type="ECO:0000313" key="3">
    <source>
        <dbReference type="EMBL" id="GJE96878.1"/>
    </source>
</evidence>
<feature type="transmembrane region" description="Helical" evidence="2">
    <location>
        <begin position="248"/>
        <end position="267"/>
    </location>
</feature>
<feature type="transmembrane region" description="Helical" evidence="2">
    <location>
        <begin position="299"/>
        <end position="325"/>
    </location>
</feature>
<sequence>MQVVFWLDDTDSDGRNPITTNLVTDWGSRAVVSQPHLGLAVRWQFWIHVELFPAHRSFPGVALEELKRAFNLGLCDSIATFNSTFFFESDSSTRLAQCLDRIIVDDTGEMPGSAFKSMVGNGEGAFVTARLLAILYHDRFLNFWGERGARLIPTESALDFATPARSWIFKLVSPLCFFMPFVYMQEFDQLYVDRTVNYRQWRIFIEGLKKDWENSITPATLLIATNIGFLSIGSIDGNGTTKNSTAQIMSYISTILAAFIYICCQILQQPHRHHLHVRAIDALGYINRRADRLLGLESMAIAFSIPTALFLWSMITFLAAMMVVFFDKAPLGTRITLGVLLGLMLLVLVLLLYLDSDSSFPGAFNILGLAKEICSKVAPGWKALSLHFNKSNASAEDQQRNNTTDVPRFPTDQAV</sequence>
<dbReference type="AlphaFoldDB" id="A0A9P3GL17"/>
<dbReference type="EMBL" id="BPQB01000065">
    <property type="protein sequence ID" value="GJE96878.1"/>
    <property type="molecule type" value="Genomic_DNA"/>
</dbReference>
<keyword evidence="2" id="KW-0812">Transmembrane</keyword>
<comment type="caution">
    <text evidence="3">The sequence shown here is derived from an EMBL/GenBank/DDBJ whole genome shotgun (WGS) entry which is preliminary data.</text>
</comment>
<reference evidence="3 4" key="1">
    <citation type="submission" date="2021-08" db="EMBL/GenBank/DDBJ databases">
        <title>Draft Genome Sequence of Phanerochaete sordida strain YK-624.</title>
        <authorList>
            <person name="Mori T."/>
            <person name="Dohra H."/>
            <person name="Suzuki T."/>
            <person name="Kawagishi H."/>
            <person name="Hirai H."/>
        </authorList>
    </citation>
    <scope>NUCLEOTIDE SEQUENCE [LARGE SCALE GENOMIC DNA]</scope>
    <source>
        <strain evidence="3 4">YK-624</strain>
    </source>
</reference>
<feature type="transmembrane region" description="Helical" evidence="2">
    <location>
        <begin position="331"/>
        <end position="354"/>
    </location>
</feature>
<evidence type="ECO:0000256" key="1">
    <source>
        <dbReference type="SAM" id="MobiDB-lite"/>
    </source>
</evidence>
<organism evidence="3 4">
    <name type="scientific">Phanerochaete sordida</name>
    <dbReference type="NCBI Taxonomy" id="48140"/>
    <lineage>
        <taxon>Eukaryota</taxon>
        <taxon>Fungi</taxon>
        <taxon>Dikarya</taxon>
        <taxon>Basidiomycota</taxon>
        <taxon>Agaricomycotina</taxon>
        <taxon>Agaricomycetes</taxon>
        <taxon>Polyporales</taxon>
        <taxon>Phanerochaetaceae</taxon>
        <taxon>Phanerochaete</taxon>
    </lineage>
</organism>